<evidence type="ECO:0000313" key="1">
    <source>
        <dbReference type="EMBL" id="PTB21887.1"/>
    </source>
</evidence>
<name>A0A2T3XZD9_9BURK</name>
<accession>A0A2T3XZD9</accession>
<proteinExistence type="predicted"/>
<dbReference type="Proteomes" id="UP000240638">
    <property type="component" value="Unassembled WGS sequence"/>
</dbReference>
<comment type="caution">
    <text evidence="1">The sequence shown here is derived from an EMBL/GenBank/DDBJ whole genome shotgun (WGS) entry which is preliminary data.</text>
</comment>
<organism evidence="1 2">
    <name type="scientific">Trinickia symbiotica</name>
    <dbReference type="NCBI Taxonomy" id="863227"/>
    <lineage>
        <taxon>Bacteria</taxon>
        <taxon>Pseudomonadati</taxon>
        <taxon>Pseudomonadota</taxon>
        <taxon>Betaproteobacteria</taxon>
        <taxon>Burkholderiales</taxon>
        <taxon>Burkholderiaceae</taxon>
        <taxon>Trinickia</taxon>
    </lineage>
</organism>
<protein>
    <submittedName>
        <fullName evidence="1">Uncharacterized protein</fullName>
    </submittedName>
</protein>
<dbReference type="AlphaFoldDB" id="A0A2T3XZD9"/>
<dbReference type="EMBL" id="PYUC01000002">
    <property type="protein sequence ID" value="PTB21887.1"/>
    <property type="molecule type" value="Genomic_DNA"/>
</dbReference>
<reference evidence="1 2" key="1">
    <citation type="submission" date="2018-03" db="EMBL/GenBank/DDBJ databases">
        <title>Whole genome analyses suggest that Burkholderia sensu lato contains two further novel genera in the rhizoxinica-symbiotica group Mycetohabitans gen. nov., and Trinickia gen. nov.: implications for the evolution of diazotrophy and nodulation in the Burkholderiaceae.</title>
        <authorList>
            <person name="Estrada De Los Santos P."/>
            <person name="Palmer M."/>
            <person name="Chavez-Ramirez B."/>
            <person name="Steenkamp E.T."/>
            <person name="Hirsch A.M."/>
            <person name="Manyaka P."/>
            <person name="Maluk M."/>
            <person name="Lafos M."/>
            <person name="Crook M."/>
            <person name="Gross E."/>
            <person name="Simon M.F."/>
            <person name="Bueno Dos Reis Junior F."/>
            <person name="Poole P.S."/>
            <person name="Venter S.N."/>
            <person name="James E.K."/>
        </authorList>
    </citation>
    <scope>NUCLEOTIDE SEQUENCE [LARGE SCALE GENOMIC DNA]</scope>
    <source>
        <strain evidence="1 2">JPY-366</strain>
    </source>
</reference>
<sequence length="372" mass="41226">MGEFNDSSLLAGSGVALPLCSLTWSGSPIIDGRIVRADYGDLLVLTKDGTLHGIDFAARTCKALCTVDLPHIPPDGEAPKYRAYRLHAALEGRYAAIVIDRGREGVIVEVPGGKVTMRLDGGHYCEDTVPFSACFVRHEGHDVLVHRTDWNRLDASDPGTGKLLTERDEPVFEDGKSVEDYHLDYFHGELLPSPNGSRLLDDGWVWHPVSIPRAWSVTDWLTFNPWESENGASAINLTMRRDWGPPACWIDEQHVALWGLENWDDEIYDDSEGAVDGPGVRILDVTTTVRFPNSRWPMAGADDRVVEIFSDGSRLYVAAISGTTVWDIASRMQILSLPGFAGRLHEPTRGMIFAIESDRISALQLPWRGVTY</sequence>
<gene>
    <name evidence="1" type="ORF">C9I57_04440</name>
</gene>
<evidence type="ECO:0000313" key="2">
    <source>
        <dbReference type="Proteomes" id="UP000240638"/>
    </source>
</evidence>